<sequence length="699" mass="79468">MKKIQILVLLFLVSVVNAQKVQSPSKSLTVNFGLDNEGKPNYYVTLKDKKVVNQSFLGLKLKDGTDFTKGFTVENSNTSTFDEVWKPVLGEQSAIRNNYNELVITLVQKANDKKLSIIFRVFDEGVAFRYSFPKQPNLNYFVISDEVSEFNLTGNHNSFWIPGDFDSQEYEYNETLLSDIDTQKLNLNNGIGVKSISGKHVVQSPLMMKSKDGVYLNIFEAAVVDYPVMHLNLDTKTFGFTSLLVPNAIGDKAYLRTPSVSPWRTIIISTDARDILNSKMILNLNEPSKIEDTSWIKPMKYVGIWWEMHVGKSTWDYAGSQNAQNTESRELIASGKHGATTENTMRYIDFAAKHGFDGVLVEGWNVGWEDWFGNWKEDVFDFITPYPDFDLKAVNDYAKSKGVKMIMHHETSGSVANYERHLDRAMDLMKQYGYPAVKSGYVGKIIPRGEFHDGQTMVNHFNFVAKRMADNKLMVNSHESSRPTGYHRTYPNYIAAEAARGNEFNAWSNGNPPMHETILPFTRLLGGPMDYTPGIFEIKMSFYDKTKKEQVHTTLAKQLALYVTMYSPLQMAADLPENYEKHLDAFQFIKDVPADWQETKYIEAEPGDYITVARKDKKSEKWFLGAITDENARQTEIILDFLSPNKKYEAVIYQDGKDADWEKNPKSYAIKTIQVTSKSKIKLLLAKGGGTAISFKPIN</sequence>
<evidence type="ECO:0000259" key="5">
    <source>
        <dbReference type="Pfam" id="PF10566"/>
    </source>
</evidence>
<dbReference type="Proteomes" id="UP000759529">
    <property type="component" value="Unassembled WGS sequence"/>
</dbReference>
<feature type="domain" description="Glycosyl-hydrolase 97 C-terminal oligomerisation" evidence="7">
    <location>
        <begin position="595"/>
        <end position="696"/>
    </location>
</feature>
<dbReference type="PANTHER" id="PTHR35803">
    <property type="entry name" value="GLUCAN 1,4-ALPHA-GLUCOSIDASE SUSB-RELATED"/>
    <property type="match status" value="1"/>
</dbReference>
<dbReference type="Pfam" id="PF10566">
    <property type="entry name" value="Glyco_hydro_97"/>
    <property type="match status" value="1"/>
</dbReference>
<name>A0ABS2CZE0_9FLAO</name>
<feature type="domain" description="Glycosyl-hydrolase 97 N-terminal" evidence="6">
    <location>
        <begin position="21"/>
        <end position="287"/>
    </location>
</feature>
<feature type="signal peptide" evidence="4">
    <location>
        <begin position="1"/>
        <end position="18"/>
    </location>
</feature>
<evidence type="ECO:0000313" key="9">
    <source>
        <dbReference type="Proteomes" id="UP000759529"/>
    </source>
</evidence>
<evidence type="ECO:0000256" key="4">
    <source>
        <dbReference type="SAM" id="SignalP"/>
    </source>
</evidence>
<dbReference type="InterPro" id="IPR017853">
    <property type="entry name" value="GH"/>
</dbReference>
<comment type="subunit">
    <text evidence="2">Monomer.</text>
</comment>
<evidence type="ECO:0000313" key="8">
    <source>
        <dbReference type="EMBL" id="MBM6500333.1"/>
    </source>
</evidence>
<dbReference type="Pfam" id="PF14508">
    <property type="entry name" value="GH97_N"/>
    <property type="match status" value="1"/>
</dbReference>
<reference evidence="8 9" key="1">
    <citation type="submission" date="2021-02" db="EMBL/GenBank/DDBJ databases">
        <authorList>
            <person name="Jung H.S."/>
            <person name="Chun B.H."/>
            <person name="Jeon C.O."/>
        </authorList>
    </citation>
    <scope>NUCLEOTIDE SEQUENCE [LARGE SCALE GENOMIC DNA]</scope>
    <source>
        <strain evidence="8 9">LMG 25203</strain>
    </source>
</reference>
<dbReference type="Pfam" id="PF14509">
    <property type="entry name" value="GH97_C"/>
    <property type="match status" value="1"/>
</dbReference>
<accession>A0ABS2CZE0</accession>
<comment type="caution">
    <text evidence="8">The sequence shown here is derived from an EMBL/GenBank/DDBJ whole genome shotgun (WGS) entry which is preliminary data.</text>
</comment>
<organism evidence="8 9">
    <name type="scientific">Flavobacterium macrobrachii</name>
    <dbReference type="NCBI Taxonomy" id="591204"/>
    <lineage>
        <taxon>Bacteria</taxon>
        <taxon>Pseudomonadati</taxon>
        <taxon>Bacteroidota</taxon>
        <taxon>Flavobacteriia</taxon>
        <taxon>Flavobacteriales</taxon>
        <taxon>Flavobacteriaceae</taxon>
        <taxon>Flavobacterium</taxon>
    </lineage>
</organism>
<feature type="domain" description="Glycosyl-hydrolase 97 catalytic" evidence="5">
    <location>
        <begin position="305"/>
        <end position="499"/>
    </location>
</feature>
<protein>
    <submittedName>
        <fullName evidence="8">Glycoside hydrolase family 97 protein</fullName>
    </submittedName>
</protein>
<gene>
    <name evidence="8" type="ORF">H9X54_013635</name>
</gene>
<keyword evidence="3" id="KW-0106">Calcium</keyword>
<proteinExistence type="predicted"/>
<dbReference type="Gene3D" id="3.20.20.70">
    <property type="entry name" value="Aldolase class I"/>
    <property type="match status" value="1"/>
</dbReference>
<evidence type="ECO:0000256" key="2">
    <source>
        <dbReference type="ARBA" id="ARBA00011245"/>
    </source>
</evidence>
<dbReference type="InterPro" id="IPR014718">
    <property type="entry name" value="GH-type_carb-bd"/>
</dbReference>
<dbReference type="Gene3D" id="2.70.98.10">
    <property type="match status" value="1"/>
</dbReference>
<dbReference type="InterPro" id="IPR052720">
    <property type="entry name" value="Glycosyl_hydrolase_97"/>
</dbReference>
<keyword evidence="9" id="KW-1185">Reference proteome</keyword>
<dbReference type="InterPro" id="IPR013785">
    <property type="entry name" value="Aldolase_TIM"/>
</dbReference>
<dbReference type="InterPro" id="IPR029486">
    <property type="entry name" value="GH97_N"/>
</dbReference>
<dbReference type="EMBL" id="JACSOD020000502">
    <property type="protein sequence ID" value="MBM6500333.1"/>
    <property type="molecule type" value="Genomic_DNA"/>
</dbReference>
<dbReference type="GO" id="GO:0016787">
    <property type="term" value="F:hydrolase activity"/>
    <property type="evidence" value="ECO:0007669"/>
    <property type="project" value="UniProtKB-KW"/>
</dbReference>
<evidence type="ECO:0000259" key="6">
    <source>
        <dbReference type="Pfam" id="PF14508"/>
    </source>
</evidence>
<dbReference type="PANTHER" id="PTHR35803:SF1">
    <property type="entry name" value="GLUCAN 1,4-ALPHA-GLUCOSIDASE SUSB"/>
    <property type="match status" value="1"/>
</dbReference>
<dbReference type="RefSeq" id="WP_187656633.1">
    <property type="nucleotide sequence ID" value="NZ_JACSOD020000502.1"/>
</dbReference>
<evidence type="ECO:0000256" key="3">
    <source>
        <dbReference type="ARBA" id="ARBA00022837"/>
    </source>
</evidence>
<keyword evidence="4" id="KW-0732">Signal</keyword>
<dbReference type="InterPro" id="IPR019563">
    <property type="entry name" value="GH97_catalytic"/>
</dbReference>
<evidence type="ECO:0000256" key="1">
    <source>
        <dbReference type="ARBA" id="ARBA00001913"/>
    </source>
</evidence>
<dbReference type="SUPFAM" id="SSF51445">
    <property type="entry name" value="(Trans)glycosidases"/>
    <property type="match status" value="1"/>
</dbReference>
<comment type="cofactor">
    <cofactor evidence="1">
        <name>Ca(2+)</name>
        <dbReference type="ChEBI" id="CHEBI:29108"/>
    </cofactor>
</comment>
<feature type="chain" id="PRO_5046699037" evidence="4">
    <location>
        <begin position="19"/>
        <end position="699"/>
    </location>
</feature>
<evidence type="ECO:0000259" key="7">
    <source>
        <dbReference type="Pfam" id="PF14509"/>
    </source>
</evidence>
<dbReference type="InterPro" id="IPR029483">
    <property type="entry name" value="GH97_C"/>
</dbReference>
<keyword evidence="8" id="KW-0378">Hydrolase</keyword>